<evidence type="ECO:0000313" key="2">
    <source>
        <dbReference type="Proteomes" id="UP000626109"/>
    </source>
</evidence>
<proteinExistence type="predicted"/>
<sequence>MEPKLVASVACTSVVLLVATRWLLVWLAGARPPRLFAAGRASAAARRLETFLRCTGSFDGLLKGFECSPESGDGAITGFITAARPLLTDLGLLDEGSVALLLDSLTGFALWASGYAGFVSAELRMKVEEQAQEGERLLIRAWLKEPPVKPSDARLRETAVLAFELRRVVGGEKEGFKDGALLAHGEQTMVCIAPFFQRVLWSAKLYIPLLFEFMWQREMEQLKLVAKYSVPVEEVTTLGDLLGLKREPVSDADFDSRKTTFSVYMAPRLLNV</sequence>
<comment type="caution">
    <text evidence="1">The sequence shown here is derived from an EMBL/GenBank/DDBJ whole genome shotgun (WGS) entry which is preliminary data.</text>
</comment>
<evidence type="ECO:0000313" key="1">
    <source>
        <dbReference type="EMBL" id="CAE8662401.1"/>
    </source>
</evidence>
<dbReference type="InterPro" id="IPR029069">
    <property type="entry name" value="HotDog_dom_sf"/>
</dbReference>
<dbReference type="SUPFAM" id="SSF54637">
    <property type="entry name" value="Thioesterase/thiol ester dehydrase-isomerase"/>
    <property type="match status" value="1"/>
</dbReference>
<dbReference type="Proteomes" id="UP000626109">
    <property type="component" value="Unassembled WGS sequence"/>
</dbReference>
<dbReference type="AlphaFoldDB" id="A0A813IZ57"/>
<name>A0A813IZ57_POLGL</name>
<dbReference type="EMBL" id="CAJNNW010018141">
    <property type="protein sequence ID" value="CAE8662401.1"/>
    <property type="molecule type" value="Genomic_DNA"/>
</dbReference>
<accession>A0A813IZ57</accession>
<organism evidence="1 2">
    <name type="scientific">Polarella glacialis</name>
    <name type="common">Dinoflagellate</name>
    <dbReference type="NCBI Taxonomy" id="89957"/>
    <lineage>
        <taxon>Eukaryota</taxon>
        <taxon>Sar</taxon>
        <taxon>Alveolata</taxon>
        <taxon>Dinophyceae</taxon>
        <taxon>Suessiales</taxon>
        <taxon>Suessiaceae</taxon>
        <taxon>Polarella</taxon>
    </lineage>
</organism>
<protein>
    <submittedName>
        <fullName evidence="1">Uncharacterized protein</fullName>
    </submittedName>
</protein>
<dbReference type="Gene3D" id="3.10.129.10">
    <property type="entry name" value="Hotdog Thioesterase"/>
    <property type="match status" value="1"/>
</dbReference>
<feature type="non-terminal residue" evidence="1">
    <location>
        <position position="272"/>
    </location>
</feature>
<gene>
    <name evidence="1" type="ORF">PGLA2088_LOCUS14856</name>
</gene>
<reference evidence="1" key="1">
    <citation type="submission" date="2021-02" db="EMBL/GenBank/DDBJ databases">
        <authorList>
            <person name="Dougan E. K."/>
            <person name="Rhodes N."/>
            <person name="Thang M."/>
            <person name="Chan C."/>
        </authorList>
    </citation>
    <scope>NUCLEOTIDE SEQUENCE</scope>
</reference>